<evidence type="ECO:0000313" key="3">
    <source>
        <dbReference type="Proteomes" id="UP000198727"/>
    </source>
</evidence>
<feature type="compositionally biased region" description="Basic residues" evidence="1">
    <location>
        <begin position="1"/>
        <end position="12"/>
    </location>
</feature>
<keyword evidence="3" id="KW-1185">Reference proteome</keyword>
<dbReference type="EMBL" id="FOWW01000002">
    <property type="protein sequence ID" value="SFP26204.1"/>
    <property type="molecule type" value="Genomic_DNA"/>
</dbReference>
<accession>A0A1I5NWQ0</accession>
<evidence type="ECO:0000313" key="2">
    <source>
        <dbReference type="EMBL" id="SFP26204.1"/>
    </source>
</evidence>
<sequence length="246" mass="26894">MRFLHRLRRRGRAGSARDDHPVDPRTPWPRQAVPADPAAAAAAFWRRWTELLPRISAALGDREPQRVEHELCRAVALVHPGLHFSLERGQRAIYALVVTGQEDPALRPYTDAWKAAAPPEDAIWEYHDSVPPVPDPTGVTVNLGDIRVALADVRVVAQVDPVEAVVDVAVHHPALARLAEPARTTMTFLPLDATLGERMAAERLRRVETAEHEPAGTISLLELRELVRGLADGPAPPPGENVGGAH</sequence>
<gene>
    <name evidence="2" type="ORF">SAMN05421810_10259</name>
</gene>
<dbReference type="STRING" id="587909.SAMN05421810_10259"/>
<reference evidence="3" key="1">
    <citation type="submission" date="2016-10" db="EMBL/GenBank/DDBJ databases">
        <authorList>
            <person name="Varghese N."/>
            <person name="Submissions S."/>
        </authorList>
    </citation>
    <scope>NUCLEOTIDE SEQUENCE [LARGE SCALE GENOMIC DNA]</scope>
    <source>
        <strain evidence="3">CGMCC 4.5579</strain>
    </source>
</reference>
<evidence type="ECO:0000256" key="1">
    <source>
        <dbReference type="SAM" id="MobiDB-lite"/>
    </source>
</evidence>
<dbReference type="Proteomes" id="UP000198727">
    <property type="component" value="Unassembled WGS sequence"/>
</dbReference>
<feature type="region of interest" description="Disordered" evidence="1">
    <location>
        <begin position="1"/>
        <end position="34"/>
    </location>
</feature>
<dbReference type="RefSeq" id="WP_092528667.1">
    <property type="nucleotide sequence ID" value="NZ_FOWW01000002.1"/>
</dbReference>
<name>A0A1I5NWQ0_9PSEU</name>
<proteinExistence type="predicted"/>
<organism evidence="2 3">
    <name type="scientific">Amycolatopsis arida</name>
    <dbReference type="NCBI Taxonomy" id="587909"/>
    <lineage>
        <taxon>Bacteria</taxon>
        <taxon>Bacillati</taxon>
        <taxon>Actinomycetota</taxon>
        <taxon>Actinomycetes</taxon>
        <taxon>Pseudonocardiales</taxon>
        <taxon>Pseudonocardiaceae</taxon>
        <taxon>Amycolatopsis</taxon>
    </lineage>
</organism>
<protein>
    <submittedName>
        <fullName evidence="2">Uncharacterized protein</fullName>
    </submittedName>
</protein>
<dbReference type="OrthoDB" id="3828153at2"/>
<dbReference type="AlphaFoldDB" id="A0A1I5NWQ0"/>